<evidence type="ECO:0000313" key="2">
    <source>
        <dbReference type="Proteomes" id="UP000003836"/>
    </source>
</evidence>
<accession>A0ABP2LGV7</accession>
<dbReference type="EMBL" id="AFWI01000180">
    <property type="protein sequence ID" value="EGU50349.1"/>
    <property type="molecule type" value="Genomic_DNA"/>
</dbReference>
<reference evidence="1 2" key="1">
    <citation type="journal article" date="2012" name="Int. J. Syst. Evol. Microbiol.">
        <title>Vibrio caribbeanicus sp. nov., isolated from the marine sponge Scleritoderma cyanea.</title>
        <authorList>
            <person name="Hoffmann M."/>
            <person name="Monday S.R."/>
            <person name="Allard M.W."/>
            <person name="Strain E.A."/>
            <person name="Whittaker P."/>
            <person name="Naum M."/>
            <person name="McCarthy P.J."/>
            <person name="Lopez J.V."/>
            <person name="Fischer M."/>
            <person name="Brown E.W."/>
        </authorList>
    </citation>
    <scope>NUCLEOTIDE SEQUENCE [LARGE SCALE GENOMIC DNA]</scope>
    <source>
        <strain evidence="1 2">ATCC 19109</strain>
    </source>
</reference>
<evidence type="ECO:0008006" key="3">
    <source>
        <dbReference type="Google" id="ProtNLM"/>
    </source>
</evidence>
<comment type="caution">
    <text evidence="1">The sequence shown here is derived from an EMBL/GenBank/DDBJ whole genome shotgun (WGS) entry which is preliminary data.</text>
</comment>
<keyword evidence="2" id="KW-1185">Reference proteome</keyword>
<name>A0ABP2LGV7_9VIBR</name>
<dbReference type="Proteomes" id="UP000003836">
    <property type="component" value="Unassembled WGS sequence"/>
</dbReference>
<evidence type="ECO:0000313" key="1">
    <source>
        <dbReference type="EMBL" id="EGU50349.1"/>
    </source>
</evidence>
<gene>
    <name evidence="1" type="ORF">VITU9109_23915</name>
</gene>
<organism evidence="1 2">
    <name type="scientific">Vibrio tubiashii ATCC 19109</name>
    <dbReference type="NCBI Taxonomy" id="1051646"/>
    <lineage>
        <taxon>Bacteria</taxon>
        <taxon>Pseudomonadati</taxon>
        <taxon>Pseudomonadota</taxon>
        <taxon>Gammaproteobacteria</taxon>
        <taxon>Vibrionales</taxon>
        <taxon>Vibrionaceae</taxon>
        <taxon>Vibrio</taxon>
        <taxon>Vibrio oreintalis group</taxon>
    </lineage>
</organism>
<proteinExistence type="predicted"/>
<sequence length="36" mass="4121">MFKALVLMLITIMDKRAEKLSNRVVSKIATLIEKLC</sequence>
<protein>
    <recommendedName>
        <fullName evidence="3">Transposase</fullName>
    </recommendedName>
</protein>